<name>A0A6G1X385_9BACI</name>
<feature type="transmembrane region" description="Helical" evidence="19">
    <location>
        <begin position="174"/>
        <end position="191"/>
    </location>
</feature>
<evidence type="ECO:0000256" key="11">
    <source>
        <dbReference type="ARBA" id="ARBA00022692"/>
    </source>
</evidence>
<feature type="transmembrane region" description="Helical" evidence="19">
    <location>
        <begin position="6"/>
        <end position="39"/>
    </location>
</feature>
<accession>A0A6G1X385</accession>
<keyword evidence="12 18" id="KW-0548">Nucleotidyltransferase</keyword>
<keyword evidence="16" id="KW-0594">Phospholipid biosynthesis</keyword>
<evidence type="ECO:0000256" key="10">
    <source>
        <dbReference type="ARBA" id="ARBA00022679"/>
    </source>
</evidence>
<dbReference type="EMBL" id="WJNH01000002">
    <property type="protein sequence ID" value="MRG85366.1"/>
    <property type="molecule type" value="Genomic_DNA"/>
</dbReference>
<evidence type="ECO:0000256" key="7">
    <source>
        <dbReference type="ARBA" id="ARBA00019373"/>
    </source>
</evidence>
<dbReference type="Pfam" id="PF01148">
    <property type="entry name" value="CTP_transf_1"/>
    <property type="match status" value="1"/>
</dbReference>
<keyword evidence="10 18" id="KW-0808">Transferase</keyword>
<dbReference type="GO" id="GO:0016024">
    <property type="term" value="P:CDP-diacylglycerol biosynthetic process"/>
    <property type="evidence" value="ECO:0007669"/>
    <property type="project" value="UniProtKB-UniPathway"/>
</dbReference>
<organism evidence="20 21">
    <name type="scientific">Salinibacillus xinjiangensis</name>
    <dbReference type="NCBI Taxonomy" id="1229268"/>
    <lineage>
        <taxon>Bacteria</taxon>
        <taxon>Bacillati</taxon>
        <taxon>Bacillota</taxon>
        <taxon>Bacilli</taxon>
        <taxon>Bacillales</taxon>
        <taxon>Bacillaceae</taxon>
        <taxon>Salinibacillus</taxon>
    </lineage>
</organism>
<evidence type="ECO:0000256" key="5">
    <source>
        <dbReference type="ARBA" id="ARBA00010185"/>
    </source>
</evidence>
<dbReference type="OrthoDB" id="9799199at2"/>
<comment type="caution">
    <text evidence="20">The sequence shown here is derived from an EMBL/GenBank/DDBJ whole genome shotgun (WGS) entry which is preliminary data.</text>
</comment>
<evidence type="ECO:0000256" key="6">
    <source>
        <dbReference type="ARBA" id="ARBA00012487"/>
    </source>
</evidence>
<keyword evidence="9" id="KW-0444">Lipid biosynthesis</keyword>
<keyword evidence="17" id="KW-1208">Phospholipid metabolism</keyword>
<evidence type="ECO:0000256" key="3">
    <source>
        <dbReference type="ARBA" id="ARBA00005119"/>
    </source>
</evidence>
<feature type="transmembrane region" description="Helical" evidence="19">
    <location>
        <begin position="135"/>
        <end position="153"/>
    </location>
</feature>
<dbReference type="Proteomes" id="UP000480185">
    <property type="component" value="Unassembled WGS sequence"/>
</dbReference>
<keyword evidence="8" id="KW-1003">Cell membrane</keyword>
<evidence type="ECO:0000256" key="17">
    <source>
        <dbReference type="ARBA" id="ARBA00023264"/>
    </source>
</evidence>
<evidence type="ECO:0000313" key="20">
    <source>
        <dbReference type="EMBL" id="MRG85366.1"/>
    </source>
</evidence>
<evidence type="ECO:0000313" key="21">
    <source>
        <dbReference type="Proteomes" id="UP000480185"/>
    </source>
</evidence>
<evidence type="ECO:0000256" key="15">
    <source>
        <dbReference type="ARBA" id="ARBA00023136"/>
    </source>
</evidence>
<dbReference type="PROSITE" id="PS01315">
    <property type="entry name" value="CDS"/>
    <property type="match status" value="1"/>
</dbReference>
<keyword evidence="13 19" id="KW-1133">Transmembrane helix</keyword>
<evidence type="ECO:0000256" key="13">
    <source>
        <dbReference type="ARBA" id="ARBA00022989"/>
    </source>
</evidence>
<feature type="transmembrane region" description="Helical" evidence="19">
    <location>
        <begin position="51"/>
        <end position="73"/>
    </location>
</feature>
<reference evidence="20 21" key="1">
    <citation type="submission" date="2019-11" db="EMBL/GenBank/DDBJ databases">
        <authorList>
            <person name="Li J."/>
        </authorList>
    </citation>
    <scope>NUCLEOTIDE SEQUENCE [LARGE SCALE GENOMIC DNA]</scope>
    <source>
        <strain evidence="20 21">J4</strain>
    </source>
</reference>
<dbReference type="PANTHER" id="PTHR46382:SF1">
    <property type="entry name" value="PHOSPHATIDATE CYTIDYLYLTRANSFERASE"/>
    <property type="match status" value="1"/>
</dbReference>
<evidence type="ECO:0000256" key="14">
    <source>
        <dbReference type="ARBA" id="ARBA00023098"/>
    </source>
</evidence>
<gene>
    <name evidence="20" type="ORF">GH754_03375</name>
</gene>
<comment type="catalytic activity">
    <reaction evidence="1 18">
        <text>a 1,2-diacyl-sn-glycero-3-phosphate + CTP + H(+) = a CDP-1,2-diacyl-sn-glycerol + diphosphate</text>
        <dbReference type="Rhea" id="RHEA:16229"/>
        <dbReference type="ChEBI" id="CHEBI:15378"/>
        <dbReference type="ChEBI" id="CHEBI:33019"/>
        <dbReference type="ChEBI" id="CHEBI:37563"/>
        <dbReference type="ChEBI" id="CHEBI:58332"/>
        <dbReference type="ChEBI" id="CHEBI:58608"/>
        <dbReference type="EC" id="2.7.7.41"/>
    </reaction>
</comment>
<feature type="transmembrane region" description="Helical" evidence="19">
    <location>
        <begin position="110"/>
        <end position="129"/>
    </location>
</feature>
<comment type="subcellular location">
    <subcellularLocation>
        <location evidence="2">Cell membrane</location>
        <topology evidence="2">Multi-pass membrane protein</topology>
    </subcellularLocation>
</comment>
<evidence type="ECO:0000256" key="8">
    <source>
        <dbReference type="ARBA" id="ARBA00022475"/>
    </source>
</evidence>
<evidence type="ECO:0000256" key="16">
    <source>
        <dbReference type="ARBA" id="ARBA00023209"/>
    </source>
</evidence>
<evidence type="ECO:0000256" key="9">
    <source>
        <dbReference type="ARBA" id="ARBA00022516"/>
    </source>
</evidence>
<protein>
    <recommendedName>
        <fullName evidence="7 18">Phosphatidate cytidylyltransferase</fullName>
        <ecNumber evidence="6 18">2.7.7.41</ecNumber>
    </recommendedName>
</protein>
<keyword evidence="15 19" id="KW-0472">Membrane</keyword>
<keyword evidence="11 18" id="KW-0812">Transmembrane</keyword>
<evidence type="ECO:0000256" key="19">
    <source>
        <dbReference type="SAM" id="Phobius"/>
    </source>
</evidence>
<dbReference type="InterPro" id="IPR000374">
    <property type="entry name" value="PC_trans"/>
</dbReference>
<feature type="transmembrane region" description="Helical" evidence="19">
    <location>
        <begin position="79"/>
        <end position="98"/>
    </location>
</feature>
<dbReference type="EC" id="2.7.7.41" evidence="6 18"/>
<feature type="transmembrane region" description="Helical" evidence="19">
    <location>
        <begin position="197"/>
        <end position="216"/>
    </location>
</feature>
<comment type="pathway">
    <text evidence="3 18">Phospholipid metabolism; CDP-diacylglycerol biosynthesis; CDP-diacylglycerol from sn-glycerol 3-phosphate: step 3/3.</text>
</comment>
<dbReference type="GO" id="GO:0005886">
    <property type="term" value="C:plasma membrane"/>
    <property type="evidence" value="ECO:0007669"/>
    <property type="project" value="UniProtKB-SubCell"/>
</dbReference>
<evidence type="ECO:0000256" key="2">
    <source>
        <dbReference type="ARBA" id="ARBA00004651"/>
    </source>
</evidence>
<dbReference type="GO" id="GO:0004605">
    <property type="term" value="F:phosphatidate cytidylyltransferase activity"/>
    <property type="evidence" value="ECO:0007669"/>
    <property type="project" value="UniProtKB-EC"/>
</dbReference>
<proteinExistence type="inferred from homology"/>
<dbReference type="RefSeq" id="WP_153727323.1">
    <property type="nucleotide sequence ID" value="NZ_WJNH01000002.1"/>
</dbReference>
<keyword evidence="14" id="KW-0443">Lipid metabolism</keyword>
<comment type="pathway">
    <text evidence="4">Lipid metabolism.</text>
</comment>
<sequence>MKERVITAIIALVLFIPIVIYGGWLLQVVVYGLSSIALFELLRMRKIPTISWASLISLLLLWIVLYQGTVIHLPIVENLAKSELVMFGVLLLLAYMVLKKNTFTYDDIGFILTSILYVGMGFYFFILTREAGIEYLLYVLLIIWATDTGAYFVGRAMGKHKLWPEISPKKTIEGSVGGILLAILVAVIFQIVDPFPFSLFIVVIVTILASVVGQIGDLVESAIKRHYDVKDSGNILPGHGGILDRFDSLIFMLPFLHFIGFISI</sequence>
<evidence type="ECO:0000256" key="4">
    <source>
        <dbReference type="ARBA" id="ARBA00005189"/>
    </source>
</evidence>
<keyword evidence="21" id="KW-1185">Reference proteome</keyword>
<evidence type="ECO:0000256" key="1">
    <source>
        <dbReference type="ARBA" id="ARBA00001698"/>
    </source>
</evidence>
<comment type="similarity">
    <text evidence="5 18">Belongs to the CDS family.</text>
</comment>
<dbReference type="UniPathway" id="UPA00557">
    <property type="reaction ID" value="UER00614"/>
</dbReference>
<evidence type="ECO:0000256" key="12">
    <source>
        <dbReference type="ARBA" id="ARBA00022695"/>
    </source>
</evidence>
<dbReference type="AlphaFoldDB" id="A0A6G1X385"/>
<evidence type="ECO:0000256" key="18">
    <source>
        <dbReference type="RuleBase" id="RU003938"/>
    </source>
</evidence>
<dbReference type="PANTHER" id="PTHR46382">
    <property type="entry name" value="PHOSPHATIDATE CYTIDYLYLTRANSFERASE"/>
    <property type="match status" value="1"/>
</dbReference>